<feature type="transmembrane region" description="Helical" evidence="9">
    <location>
        <begin position="158"/>
        <end position="177"/>
    </location>
</feature>
<keyword evidence="12" id="KW-1185">Reference proteome</keyword>
<proteinExistence type="inferred from homology"/>
<dbReference type="NCBIfam" id="TIGR01104">
    <property type="entry name" value="V_PPase"/>
    <property type="match status" value="1"/>
</dbReference>
<dbReference type="Proteomes" id="UP001595704">
    <property type="component" value="Unassembled WGS sequence"/>
</dbReference>
<keyword evidence="8 9" id="KW-0472">Membrane</keyword>
<dbReference type="Pfam" id="PF03030">
    <property type="entry name" value="H_PPase"/>
    <property type="match status" value="1"/>
</dbReference>
<comment type="caution">
    <text evidence="11">The sequence shown here is derived from an EMBL/GenBank/DDBJ whole genome shotgun (WGS) entry which is preliminary data.</text>
</comment>
<keyword evidence="11" id="KW-0378">Hydrolase</keyword>
<evidence type="ECO:0000256" key="3">
    <source>
        <dbReference type="ARBA" id="ARBA00022692"/>
    </source>
</evidence>
<feature type="transmembrane region" description="Helical" evidence="9">
    <location>
        <begin position="588"/>
        <end position="608"/>
    </location>
</feature>
<dbReference type="EMBL" id="JBHRYC010000098">
    <property type="protein sequence ID" value="MFC3639700.1"/>
    <property type="molecule type" value="Genomic_DNA"/>
</dbReference>
<dbReference type="PIRSF" id="PIRSF001265">
    <property type="entry name" value="H+-PPase"/>
    <property type="match status" value="1"/>
</dbReference>
<dbReference type="InterPro" id="IPR004131">
    <property type="entry name" value="PPase-energised_H-pump"/>
</dbReference>
<feature type="transmembrane region" description="Helical" evidence="9">
    <location>
        <begin position="235"/>
        <end position="253"/>
    </location>
</feature>
<comment type="caution">
    <text evidence="9">Lacks conserved residue(s) required for the propagation of feature annotation.</text>
</comment>
<feature type="transmembrane region" description="Helical" evidence="9">
    <location>
        <begin position="519"/>
        <end position="550"/>
    </location>
</feature>
<feature type="transmembrane region" description="Helical" evidence="9">
    <location>
        <begin position="378"/>
        <end position="402"/>
    </location>
</feature>
<comment type="similarity">
    <text evidence="9">Belongs to the H(+)-translocating pyrophosphatase (TC 3.A.10) family. K(+)-insensitive subfamily.</text>
</comment>
<evidence type="ECO:0000313" key="11">
    <source>
        <dbReference type="EMBL" id="MFC3639700.1"/>
    </source>
</evidence>
<comment type="cofactor">
    <cofactor evidence="9">
        <name>Mg(2+)</name>
        <dbReference type="ChEBI" id="CHEBI:18420"/>
    </cofactor>
</comment>
<keyword evidence="7 9" id="KW-0406">Ion transport</keyword>
<organism evidence="11 12">
    <name type="scientific">Camelimonas fluminis</name>
    <dbReference type="NCBI Taxonomy" id="1576911"/>
    <lineage>
        <taxon>Bacteria</taxon>
        <taxon>Pseudomonadati</taxon>
        <taxon>Pseudomonadota</taxon>
        <taxon>Alphaproteobacteria</taxon>
        <taxon>Hyphomicrobiales</taxon>
        <taxon>Chelatococcaceae</taxon>
        <taxon>Camelimonas</taxon>
    </lineage>
</organism>
<keyword evidence="6 9" id="KW-1133">Transmembrane helix</keyword>
<feature type="transmembrane region" description="Helical" evidence="9">
    <location>
        <begin position="119"/>
        <end position="146"/>
    </location>
</feature>
<dbReference type="RefSeq" id="WP_191318801.1">
    <property type="nucleotide sequence ID" value="NZ_BNCG01000004.1"/>
</dbReference>
<comment type="function">
    <text evidence="9">Proton pump that utilizes the energy of pyrophosphate hydrolysis as the driving force for proton movement across the membrane. Generates a proton motive force.</text>
</comment>
<comment type="subunit">
    <text evidence="9">Homodimer.</text>
</comment>
<dbReference type="HAMAP" id="MF_01129">
    <property type="entry name" value="PPase_energized_pump"/>
    <property type="match status" value="1"/>
</dbReference>
<evidence type="ECO:0000256" key="10">
    <source>
        <dbReference type="SAM" id="MobiDB-lite"/>
    </source>
</evidence>
<feature type="transmembrane region" description="Helical" evidence="9">
    <location>
        <begin position="260"/>
        <end position="281"/>
    </location>
</feature>
<sequence length="712" mass="72489">MAALLIILLLGALSVVYGAVTIRSVMAADAGNARMQEIAEAIREGAQAYLRRQYMTIGIVGIVLFLLLWWLLGLPVAIGFAIGAILSGAAGFIGMNVSVRANVRTAQAASQSLAAGLDIAFKSGAVTGMLVAGLALLGVAGYYTVLTGPMGIAPGSRVIVDALVALGFGASLISIFARLGGGIFTKGADVGGDLVGKVEAGIPEDDPRNPATIADNVGDNVGDCAGMAADLFETYAVTVVATMVLAAIFFAGTPALAAMMLYPLAICAACIVTSIVGSYFVKLGANQSIMGALYKGLVATSLLSVVGLALATHLLVGWGDVAGASGLVLNGGKLFICGLVGLAVTGLIVWITEFYTGVGFRPVRSIAQASVTGHGTNVIQGLAVSLEATALPTIVIVAGIIVTFKLAGLFGIAIAVTTMLGVAGMIVALDAFGPVTDNAGGIAEMSGLPADVRRSTDALDAVGNTTKAVTKGYAIGSAGLGALVLFAAYNEDLKFFTANADRFPYFKGVSVDFSLANPYVVVGLLLGGLIPFLFGGIAMTAVGRAAGAVVEEVRRQFREKPGIMEGRDRPDYARAVDMLTKAAIREMIVPSLLPVLAPIVLYFVINAAAGRSQAFAAVGAMLLGVIVTGLFVAISMTSGGGAWDNAKKSFEDGFTDESGVTHHKGSEAHKASVTGDTVGDPYKDTAGPAVNPAIKITNIVALLLLAVLSHLA</sequence>
<keyword evidence="3 9" id="KW-0812">Transmembrane</keyword>
<reference evidence="12" key="1">
    <citation type="journal article" date="2019" name="Int. J. Syst. Evol. Microbiol.">
        <title>The Global Catalogue of Microorganisms (GCM) 10K type strain sequencing project: providing services to taxonomists for standard genome sequencing and annotation.</title>
        <authorList>
            <consortium name="The Broad Institute Genomics Platform"/>
            <consortium name="The Broad Institute Genome Sequencing Center for Infectious Disease"/>
            <person name="Wu L."/>
            <person name="Ma J."/>
        </authorList>
    </citation>
    <scope>NUCLEOTIDE SEQUENCE [LARGE SCALE GENOMIC DNA]</scope>
    <source>
        <strain evidence="12">KCTC 42282</strain>
    </source>
</reference>
<evidence type="ECO:0000256" key="5">
    <source>
        <dbReference type="ARBA" id="ARBA00022967"/>
    </source>
</evidence>
<protein>
    <recommendedName>
        <fullName evidence="9">K(+)-insensitive pyrophosphate-energized proton pump</fullName>
        <ecNumber evidence="9">7.1.3.1</ecNumber>
    </recommendedName>
    <alternativeName>
        <fullName evidence="9">Membrane-bound proton-translocating pyrophosphatase</fullName>
    </alternativeName>
    <alternativeName>
        <fullName evidence="9">Pyrophosphate-energized inorganic pyrophosphatase</fullName>
        <shortName evidence="9">H(+)-PPase</shortName>
    </alternativeName>
</protein>
<feature type="region of interest" description="Disordered" evidence="10">
    <location>
        <begin position="658"/>
        <end position="677"/>
    </location>
</feature>
<feature type="transmembrane region" description="Helical" evidence="9">
    <location>
        <begin position="79"/>
        <end position="99"/>
    </location>
</feature>
<keyword evidence="5 9" id="KW-1278">Translocase</keyword>
<keyword evidence="9" id="KW-0375">Hydrogen ion transport</keyword>
<feature type="transmembrane region" description="Helical" evidence="9">
    <location>
        <begin position="409"/>
        <end position="429"/>
    </location>
</feature>
<evidence type="ECO:0000256" key="1">
    <source>
        <dbReference type="ARBA" id="ARBA00004127"/>
    </source>
</evidence>
<evidence type="ECO:0000256" key="9">
    <source>
        <dbReference type="HAMAP-Rule" id="MF_01129"/>
    </source>
</evidence>
<comment type="catalytic activity">
    <reaction evidence="9">
        <text>diphosphate + H2O + H(+)(in) = 2 phosphate + 2 H(+)(out)</text>
        <dbReference type="Rhea" id="RHEA:13973"/>
        <dbReference type="ChEBI" id="CHEBI:15377"/>
        <dbReference type="ChEBI" id="CHEBI:15378"/>
        <dbReference type="ChEBI" id="CHEBI:33019"/>
        <dbReference type="ChEBI" id="CHEBI:43474"/>
        <dbReference type="EC" id="7.1.3.1"/>
    </reaction>
</comment>
<evidence type="ECO:0000256" key="4">
    <source>
        <dbReference type="ARBA" id="ARBA00022842"/>
    </source>
</evidence>
<dbReference type="NCBIfam" id="NF001951">
    <property type="entry name" value="PRK00733.1-2"/>
    <property type="match status" value="1"/>
</dbReference>
<dbReference type="PANTHER" id="PTHR31998">
    <property type="entry name" value="K(+)-INSENSITIVE PYROPHOSPHATE-ENERGIZED PROTON PUMP"/>
    <property type="match status" value="1"/>
</dbReference>
<feature type="transmembrane region" description="Helical" evidence="9">
    <location>
        <begin position="334"/>
        <end position="358"/>
    </location>
</feature>
<feature type="transmembrane region" description="Helical" evidence="9">
    <location>
        <begin position="614"/>
        <end position="634"/>
    </location>
</feature>
<keyword evidence="2 9" id="KW-0813">Transport</keyword>
<evidence type="ECO:0000313" key="12">
    <source>
        <dbReference type="Proteomes" id="UP001595704"/>
    </source>
</evidence>
<name>A0ABV7UM02_9HYPH</name>
<keyword evidence="9" id="KW-1003">Cell membrane</keyword>
<dbReference type="GO" id="GO:0004427">
    <property type="term" value="F:inorganic diphosphate phosphatase activity"/>
    <property type="evidence" value="ECO:0007669"/>
    <property type="project" value="UniProtKB-EC"/>
</dbReference>
<evidence type="ECO:0000256" key="6">
    <source>
        <dbReference type="ARBA" id="ARBA00022989"/>
    </source>
</evidence>
<evidence type="ECO:0000256" key="2">
    <source>
        <dbReference type="ARBA" id="ARBA00022448"/>
    </source>
</evidence>
<evidence type="ECO:0000256" key="7">
    <source>
        <dbReference type="ARBA" id="ARBA00023065"/>
    </source>
</evidence>
<dbReference type="EC" id="7.1.3.1" evidence="9"/>
<feature type="transmembrane region" description="Helical" evidence="9">
    <location>
        <begin position="301"/>
        <end position="322"/>
    </location>
</feature>
<keyword evidence="4 9" id="KW-0460">Magnesium</keyword>
<dbReference type="NCBIfam" id="NF001960">
    <property type="entry name" value="PRK00733.3-5"/>
    <property type="match status" value="1"/>
</dbReference>
<feature type="site" description="Determinant of potassium independence" evidence="9">
    <location>
        <position position="467"/>
    </location>
</feature>
<accession>A0ABV7UM02</accession>
<gene>
    <name evidence="9" type="primary">hppA</name>
    <name evidence="11" type="ORF">ACFONL_20365</name>
</gene>
<evidence type="ECO:0000256" key="8">
    <source>
        <dbReference type="ARBA" id="ARBA00023136"/>
    </source>
</evidence>
<comment type="subcellular location">
    <subcellularLocation>
        <location evidence="9">Cell membrane</location>
        <topology evidence="9">Multi-pass membrane protein</topology>
    </subcellularLocation>
    <subcellularLocation>
        <location evidence="1">Endomembrane system</location>
        <topology evidence="1">Multi-pass membrane protein</topology>
    </subcellularLocation>
</comment>
<feature type="transmembrane region" description="Helical" evidence="9">
    <location>
        <begin position="54"/>
        <end position="72"/>
    </location>
</feature>